<feature type="compositionally biased region" description="Polar residues" evidence="7">
    <location>
        <begin position="408"/>
        <end position="427"/>
    </location>
</feature>
<dbReference type="PANTHER" id="PTHR24103">
    <property type="entry name" value="E3 UBIQUITIN-PROTEIN LIGASE TRIM"/>
    <property type="match status" value="1"/>
</dbReference>
<dbReference type="Gene3D" id="1.20.5.170">
    <property type="match status" value="1"/>
</dbReference>
<dbReference type="Gene3D" id="3.30.40.10">
    <property type="entry name" value="Zinc/RING finger domain, C3HC4 (zinc finger)"/>
    <property type="match status" value="1"/>
</dbReference>
<organism evidence="11 12">
    <name type="scientific">Clavelina lepadiformis</name>
    <name type="common">Light-bulb sea squirt</name>
    <name type="synonym">Ascidia lepadiformis</name>
    <dbReference type="NCBI Taxonomy" id="159417"/>
    <lineage>
        <taxon>Eukaryota</taxon>
        <taxon>Metazoa</taxon>
        <taxon>Chordata</taxon>
        <taxon>Tunicata</taxon>
        <taxon>Ascidiacea</taxon>
        <taxon>Aplousobranchia</taxon>
        <taxon>Clavelinidae</taxon>
        <taxon>Clavelina</taxon>
    </lineage>
</organism>
<dbReference type="Gene3D" id="3.30.160.60">
    <property type="entry name" value="Classic Zinc Finger"/>
    <property type="match status" value="1"/>
</dbReference>
<reference evidence="11 12" key="1">
    <citation type="submission" date="2024-02" db="EMBL/GenBank/DDBJ databases">
        <authorList>
            <person name="Daric V."/>
            <person name="Darras S."/>
        </authorList>
    </citation>
    <scope>NUCLEOTIDE SEQUENCE [LARGE SCALE GENOMIC DNA]</scope>
</reference>
<evidence type="ECO:0000256" key="2">
    <source>
        <dbReference type="ARBA" id="ARBA00022723"/>
    </source>
</evidence>
<dbReference type="InterPro" id="IPR001841">
    <property type="entry name" value="Znf_RING"/>
</dbReference>
<feature type="compositionally biased region" description="Basic and acidic residues" evidence="7">
    <location>
        <begin position="492"/>
        <end position="504"/>
    </location>
</feature>
<dbReference type="CDD" id="cd16577">
    <property type="entry name" value="RING-HC_MuRF_C-II"/>
    <property type="match status" value="1"/>
</dbReference>
<comment type="caution">
    <text evidence="11">The sequence shown here is derived from an EMBL/GenBank/DDBJ whole genome shotgun (WGS) entry which is preliminary data.</text>
</comment>
<gene>
    <name evidence="11" type="ORF">CVLEPA_LOCUS14457</name>
</gene>
<dbReference type="PROSITE" id="PS51262">
    <property type="entry name" value="COS"/>
    <property type="match status" value="1"/>
</dbReference>
<dbReference type="SUPFAM" id="SSF57850">
    <property type="entry name" value="RING/U-box"/>
    <property type="match status" value="1"/>
</dbReference>
<dbReference type="Pfam" id="PF13445">
    <property type="entry name" value="zf-RING_UBOX"/>
    <property type="match status" value="1"/>
</dbReference>
<keyword evidence="4" id="KW-0862">Zinc</keyword>
<dbReference type="Proteomes" id="UP001642483">
    <property type="component" value="Unassembled WGS sequence"/>
</dbReference>
<evidence type="ECO:0000256" key="7">
    <source>
        <dbReference type="SAM" id="MobiDB-lite"/>
    </source>
</evidence>
<evidence type="ECO:0000256" key="5">
    <source>
        <dbReference type="ARBA" id="ARBA00023054"/>
    </source>
</evidence>
<feature type="domain" description="RING-type" evidence="8">
    <location>
        <begin position="25"/>
        <end position="73"/>
    </location>
</feature>
<dbReference type="EMBL" id="CAWYQH010000097">
    <property type="protein sequence ID" value="CAK8683376.1"/>
    <property type="molecule type" value="Genomic_DNA"/>
</dbReference>
<feature type="compositionally biased region" description="Low complexity" evidence="7">
    <location>
        <begin position="380"/>
        <end position="393"/>
    </location>
</feature>
<dbReference type="InterPro" id="IPR027370">
    <property type="entry name" value="Znf-RING_euk"/>
</dbReference>
<comment type="subcellular location">
    <subcellularLocation>
        <location evidence="1">Cytoplasm</location>
        <location evidence="1">Myofibril</location>
        <location evidence="1">Sarcomere</location>
        <location evidence="1">Z line</location>
    </subcellularLocation>
</comment>
<dbReference type="InterPro" id="IPR050143">
    <property type="entry name" value="TRIM/RBCC"/>
</dbReference>
<evidence type="ECO:0000313" key="11">
    <source>
        <dbReference type="EMBL" id="CAK8683376.1"/>
    </source>
</evidence>
<feature type="compositionally biased region" description="Polar residues" evidence="7">
    <location>
        <begin position="581"/>
        <end position="590"/>
    </location>
</feature>
<dbReference type="InterPro" id="IPR000315">
    <property type="entry name" value="Znf_B-box"/>
</dbReference>
<dbReference type="SMART" id="SM00184">
    <property type="entry name" value="RING"/>
    <property type="match status" value="1"/>
</dbReference>
<dbReference type="InterPro" id="IPR013083">
    <property type="entry name" value="Znf_RING/FYVE/PHD"/>
</dbReference>
<dbReference type="Pfam" id="PF00643">
    <property type="entry name" value="zf-B_box"/>
    <property type="match status" value="1"/>
</dbReference>
<dbReference type="PROSITE" id="PS50089">
    <property type="entry name" value="ZF_RING_2"/>
    <property type="match status" value="1"/>
</dbReference>
<proteinExistence type="predicted"/>
<feature type="region of interest" description="Disordered" evidence="7">
    <location>
        <begin position="580"/>
        <end position="676"/>
    </location>
</feature>
<feature type="compositionally biased region" description="Polar residues" evidence="7">
    <location>
        <begin position="324"/>
        <end position="333"/>
    </location>
</feature>
<evidence type="ECO:0000256" key="3">
    <source>
        <dbReference type="ARBA" id="ARBA00022771"/>
    </source>
</evidence>
<dbReference type="SUPFAM" id="SSF57845">
    <property type="entry name" value="B-box zinc-binding domain"/>
    <property type="match status" value="1"/>
</dbReference>
<keyword evidence="3 6" id="KW-0863">Zinc-finger</keyword>
<dbReference type="PROSITE" id="PS00518">
    <property type="entry name" value="ZF_RING_1"/>
    <property type="match status" value="1"/>
</dbReference>
<protein>
    <submittedName>
        <fullName evidence="11">Uncharacterized protein</fullName>
    </submittedName>
</protein>
<dbReference type="CDD" id="cd19788">
    <property type="entry name" value="Bbox2_MuRF"/>
    <property type="match status" value="1"/>
</dbReference>
<keyword evidence="5" id="KW-0175">Coiled coil</keyword>
<feature type="compositionally biased region" description="Basic residues" evidence="7">
    <location>
        <begin position="654"/>
        <end position="669"/>
    </location>
</feature>
<evidence type="ECO:0000313" key="12">
    <source>
        <dbReference type="Proteomes" id="UP001642483"/>
    </source>
</evidence>
<evidence type="ECO:0000256" key="1">
    <source>
        <dbReference type="ARBA" id="ARBA00004216"/>
    </source>
</evidence>
<feature type="compositionally biased region" description="Acidic residues" evidence="7">
    <location>
        <begin position="361"/>
        <end position="379"/>
    </location>
</feature>
<evidence type="ECO:0000256" key="6">
    <source>
        <dbReference type="PROSITE-ProRule" id="PRU00024"/>
    </source>
</evidence>
<dbReference type="SMART" id="SM00336">
    <property type="entry name" value="BBOX"/>
    <property type="match status" value="1"/>
</dbReference>
<dbReference type="PROSITE" id="PS50119">
    <property type="entry name" value="ZF_BBOX"/>
    <property type="match status" value="1"/>
</dbReference>
<feature type="region of interest" description="Disordered" evidence="7">
    <location>
        <begin position="320"/>
        <end position="433"/>
    </location>
</feature>
<feature type="domain" description="COS" evidence="10">
    <location>
        <begin position="262"/>
        <end position="320"/>
    </location>
</feature>
<feature type="compositionally biased region" description="Polar residues" evidence="7">
    <location>
        <begin position="613"/>
        <end position="630"/>
    </location>
</feature>
<feature type="region of interest" description="Disordered" evidence="7">
    <location>
        <begin position="487"/>
        <end position="515"/>
    </location>
</feature>
<dbReference type="InterPro" id="IPR017907">
    <property type="entry name" value="Znf_RING_CS"/>
</dbReference>
<feature type="domain" description="B box-type" evidence="9">
    <location>
        <begin position="112"/>
        <end position="154"/>
    </location>
</feature>
<evidence type="ECO:0000259" key="8">
    <source>
        <dbReference type="PROSITE" id="PS50089"/>
    </source>
</evidence>
<dbReference type="InterPro" id="IPR017903">
    <property type="entry name" value="COS_domain"/>
</dbReference>
<evidence type="ECO:0000256" key="4">
    <source>
        <dbReference type="ARBA" id="ARBA00022833"/>
    </source>
</evidence>
<accession>A0ABP0FUR7</accession>
<keyword evidence="2" id="KW-0479">Metal-binding</keyword>
<feature type="compositionally biased region" description="Polar residues" evidence="7">
    <location>
        <begin position="639"/>
        <end position="653"/>
    </location>
</feature>
<sequence length="676" mass="76595">MEALRLMNSTPTSSSYEEIEKLLSCPICLEVFTKPVVILPCQHNLCRKCANDIFQSRGTPMGSGGRFRCPNCRYEVVLDRHGVYGLQRNLLVENIIDMYQSDNRKPSFMKVEQTIMCEEHEDEKVNIYCITCQKPTCSLCKVFGQHKDCTVSPMDKVYKDQKREISDAIAILVSGNDRLQAIVTQTEEIGKMTECNGRTVKTNLCEAFDKLYAILEERKNDLIAKITADVQERNQVLQEMLKNYGQQLEGASKLMEASLALLEERSIPQFLNVSRDMIKQVLAAARASEVRKPPFNIQVMDEFKVNFNSQENLLKQLDFIPTSEDPSSSTQSENDGHPQNRADEPSDKGETRPPHAINQSDSDDEIELTAEDEGADTDDTAATSVTSRSDVGSSRGGRRLSTELGVQASPSRSRHSTASPVVSNSGEQQRRINKEEQFTFPIIKKGRWYDRYVRQLPAPMLAPSLTATPIITSAPMESTAFAKVTIPDYNPDDEKKSQSSDDKPSSPSVNSCLDSDDVDREIEKLLVPRRRRWISSLHSSNEESETSSPRSSPPSILLQRHHYYRSDSPLSRHTTVIHRPSASSPVNFQLQDDAVLKPPTRRHRYSRDDETSSKNQLYQKQSLTSDQPVHNLSRDSSVEHLSQQTITEHLPNSQHRRPRQYGSHRRRTWSHLLDKK</sequence>
<evidence type="ECO:0000259" key="9">
    <source>
        <dbReference type="PROSITE" id="PS50119"/>
    </source>
</evidence>
<name>A0ABP0FUR7_CLALP</name>
<evidence type="ECO:0000259" key="10">
    <source>
        <dbReference type="PROSITE" id="PS51262"/>
    </source>
</evidence>
<feature type="compositionally biased region" description="Basic and acidic residues" evidence="7">
    <location>
        <begin position="334"/>
        <end position="353"/>
    </location>
</feature>
<keyword evidence="12" id="KW-1185">Reference proteome</keyword>